<dbReference type="AlphaFoldDB" id="A0AA48HVL9"/>
<proteinExistence type="predicted"/>
<dbReference type="Proteomes" id="UP001337580">
    <property type="component" value="Chromosome"/>
</dbReference>
<gene>
    <name evidence="1" type="ORF">CfP315_0795</name>
</gene>
<evidence type="ECO:0000313" key="1">
    <source>
        <dbReference type="EMBL" id="BED92193.1"/>
    </source>
</evidence>
<organism evidence="1">
    <name type="scientific">Candidatus Improbicoccus pseudotrichonymphae</name>
    <dbReference type="NCBI Taxonomy" id="3033792"/>
    <lineage>
        <taxon>Bacteria</taxon>
        <taxon>Bacillati</taxon>
        <taxon>Bacillota</taxon>
        <taxon>Clostridia</taxon>
        <taxon>Candidatus Improbicoccus</taxon>
    </lineage>
</organism>
<dbReference type="KEGG" id="ips:CfP315_0795"/>
<accession>A0AA48HVL9</accession>
<dbReference type="EMBL" id="AP027924">
    <property type="protein sequence ID" value="BED92193.1"/>
    <property type="molecule type" value="Genomic_DNA"/>
</dbReference>
<sequence length="104" mass="12216">MSDGKEEQISRNLLAQKIDELTCEQVTKKGVEFNDYFKNEYAKILRNFKKLQNEVLRKCLSKINNENEYKKEILTDLQTLFVFIYLSLASPQALGIEDRGVLYF</sequence>
<protein>
    <submittedName>
        <fullName evidence="1">Uncharacterized protein</fullName>
    </submittedName>
</protein>
<name>A0AA48HVL9_9FIRM</name>
<reference evidence="1" key="1">
    <citation type="journal article" date="2023" name="ISME J.">
        <title>Emergence of putative energy parasites within Clostridia revealed by genome analysis of a novel endosymbiotic clade.</title>
        <authorList>
            <person name="Takahashi K."/>
            <person name="Kuwahara H."/>
            <person name="Horikawa Y."/>
            <person name="Izawa K."/>
            <person name="Kato D."/>
            <person name="Inagaki T."/>
            <person name="Yuki M."/>
            <person name="Ohkuma M."/>
            <person name="Hongoh Y."/>
        </authorList>
    </citation>
    <scope>NUCLEOTIDE SEQUENCE</scope>
    <source>
        <strain evidence="1">CfP3-15</strain>
    </source>
</reference>